<dbReference type="Gene3D" id="2.40.50.100">
    <property type="match status" value="1"/>
</dbReference>
<feature type="domain" description="Multidrug resistance protein MdtA-like barrel-sandwich hybrid" evidence="3">
    <location>
        <begin position="53"/>
        <end position="284"/>
    </location>
</feature>
<dbReference type="Gene3D" id="2.40.420.20">
    <property type="match status" value="1"/>
</dbReference>
<evidence type="ECO:0000256" key="1">
    <source>
        <dbReference type="ARBA" id="ARBA00009477"/>
    </source>
</evidence>
<dbReference type="SUPFAM" id="SSF111369">
    <property type="entry name" value="HlyD-like secretion proteins"/>
    <property type="match status" value="1"/>
</dbReference>
<evidence type="ECO:0000313" key="4">
    <source>
        <dbReference type="EMBL" id="MBB5721822.1"/>
    </source>
</evidence>
<organism evidence="4 5">
    <name type="scientific">Yoonia ponticola</name>
    <dbReference type="NCBI Taxonomy" id="1524255"/>
    <lineage>
        <taxon>Bacteria</taxon>
        <taxon>Pseudomonadati</taxon>
        <taxon>Pseudomonadota</taxon>
        <taxon>Alphaproteobacteria</taxon>
        <taxon>Rhodobacterales</taxon>
        <taxon>Paracoccaceae</taxon>
        <taxon>Yoonia</taxon>
    </lineage>
</organism>
<evidence type="ECO:0000259" key="3">
    <source>
        <dbReference type="Pfam" id="PF25917"/>
    </source>
</evidence>
<keyword evidence="2" id="KW-0732">Signal</keyword>
<dbReference type="InterPro" id="IPR058625">
    <property type="entry name" value="MdtA-like_BSH"/>
</dbReference>
<gene>
    <name evidence="4" type="ORF">FHS72_001434</name>
</gene>
<dbReference type="GO" id="GO:1990281">
    <property type="term" value="C:efflux pump complex"/>
    <property type="evidence" value="ECO:0007669"/>
    <property type="project" value="TreeGrafter"/>
</dbReference>
<reference evidence="4 5" key="1">
    <citation type="submission" date="2020-08" db="EMBL/GenBank/DDBJ databases">
        <title>Genomic Encyclopedia of Type Strains, Phase IV (KMG-IV): sequencing the most valuable type-strain genomes for metagenomic binning, comparative biology and taxonomic classification.</title>
        <authorList>
            <person name="Goeker M."/>
        </authorList>
    </citation>
    <scope>NUCLEOTIDE SEQUENCE [LARGE SCALE GENOMIC DNA]</scope>
    <source>
        <strain evidence="4 5">DSM 101064</strain>
    </source>
</reference>
<proteinExistence type="inferred from homology"/>
<comment type="similarity">
    <text evidence="1">Belongs to the membrane fusion protein (MFP) (TC 8.A.1) family.</text>
</comment>
<dbReference type="PANTHER" id="PTHR30469">
    <property type="entry name" value="MULTIDRUG RESISTANCE PROTEIN MDTA"/>
    <property type="match status" value="1"/>
</dbReference>
<feature type="signal peptide" evidence="2">
    <location>
        <begin position="1"/>
        <end position="22"/>
    </location>
</feature>
<dbReference type="GO" id="GO:0015562">
    <property type="term" value="F:efflux transmembrane transporter activity"/>
    <property type="evidence" value="ECO:0007669"/>
    <property type="project" value="TreeGrafter"/>
</dbReference>
<evidence type="ECO:0000313" key="5">
    <source>
        <dbReference type="Proteomes" id="UP000535415"/>
    </source>
</evidence>
<sequence length="345" mass="37221">MTKLIRIATLMSMAVMPLAAQAQTPIVKIEAVTSGSGEERRVFFGRVVARETLDLAFQVGGQIVELPVEEGAFMSAGDMVAMMDQQPFELALEEATAQQTQAARTASRFQQLLGSSVAESNLLDAQTQLELSEIAVRNAERELTNATLHAPFDAIVAARLEPNFSTVAAGTPVVRLLDMSDLRIEIDVPEQLFQRAGQYIDPTFMAEFPFGEKLYPLEIREYNAETEQVGQTYTITLGMDPQEGLDVLPGSSAKVTALVDIGVAHIEVPASAVVIENDNTTSVMVYTATDEHQGTVQKTAVEVQPSNSGEVEITAGLEPGQQIVVIGASRLTDGETVRRFTGFGD</sequence>
<dbReference type="AlphaFoldDB" id="A0A7W9EXK5"/>
<dbReference type="NCBIfam" id="TIGR01730">
    <property type="entry name" value="RND_mfp"/>
    <property type="match status" value="1"/>
</dbReference>
<feature type="chain" id="PRO_5031517242" evidence="2">
    <location>
        <begin position="23"/>
        <end position="345"/>
    </location>
</feature>
<accession>A0A7W9EXK5</accession>
<dbReference type="Gene3D" id="1.10.287.470">
    <property type="entry name" value="Helix hairpin bin"/>
    <property type="match status" value="1"/>
</dbReference>
<dbReference type="EMBL" id="JACIJM010000003">
    <property type="protein sequence ID" value="MBB5721822.1"/>
    <property type="molecule type" value="Genomic_DNA"/>
</dbReference>
<dbReference type="Proteomes" id="UP000535415">
    <property type="component" value="Unassembled WGS sequence"/>
</dbReference>
<dbReference type="InterPro" id="IPR006143">
    <property type="entry name" value="RND_pump_MFP"/>
</dbReference>
<comment type="caution">
    <text evidence="4">The sequence shown here is derived from an EMBL/GenBank/DDBJ whole genome shotgun (WGS) entry which is preliminary data.</text>
</comment>
<name>A0A7W9EXK5_9RHOB</name>
<dbReference type="Gene3D" id="2.40.30.170">
    <property type="match status" value="1"/>
</dbReference>
<protein>
    <submittedName>
        <fullName evidence="4">RND family efflux transporter MFP subunit</fullName>
    </submittedName>
</protein>
<dbReference type="Pfam" id="PF25917">
    <property type="entry name" value="BSH_RND"/>
    <property type="match status" value="1"/>
</dbReference>
<evidence type="ECO:0000256" key="2">
    <source>
        <dbReference type="SAM" id="SignalP"/>
    </source>
</evidence>
<dbReference type="PANTHER" id="PTHR30469:SF20">
    <property type="entry name" value="EFFLUX RND TRANSPORTER PERIPLASMIC ADAPTOR SUBUNIT"/>
    <property type="match status" value="1"/>
</dbReference>
<keyword evidence="5" id="KW-1185">Reference proteome</keyword>
<dbReference type="RefSeq" id="WP_343042659.1">
    <property type="nucleotide sequence ID" value="NZ_JACIJM010000003.1"/>
</dbReference>